<dbReference type="GO" id="GO:0005524">
    <property type="term" value="F:ATP binding"/>
    <property type="evidence" value="ECO:0007669"/>
    <property type="project" value="UniProtKB-KW"/>
</dbReference>
<dbReference type="RefSeq" id="WP_042055414.1">
    <property type="nucleotide sequence ID" value="NZ_BAND01000005.1"/>
</dbReference>
<evidence type="ECO:0000256" key="6">
    <source>
        <dbReference type="ARBA" id="ARBA00022777"/>
    </source>
</evidence>
<keyword evidence="6 10" id="KW-0418">Kinase</keyword>
<name>A0A023D1Q8_ACIMT</name>
<evidence type="ECO:0000256" key="7">
    <source>
        <dbReference type="ARBA" id="ARBA00022840"/>
    </source>
</evidence>
<organism evidence="11 12">
    <name type="scientific">Acidomonas methanolica NBRC 104435</name>
    <dbReference type="NCBI Taxonomy" id="1231351"/>
    <lineage>
        <taxon>Bacteria</taxon>
        <taxon>Pseudomonadati</taxon>
        <taxon>Pseudomonadota</taxon>
        <taxon>Alphaproteobacteria</taxon>
        <taxon>Acetobacterales</taxon>
        <taxon>Acetobacteraceae</taxon>
        <taxon>Acidomonas</taxon>
    </lineage>
</organism>
<reference evidence="12" key="1">
    <citation type="journal article" date="2014" name="FEMS Microbiol. Lett.">
        <title>Draft Genomic DNA Sequence of the Facultatively Methylotrophic Bacterium Acidomonas methanolica type strain MB58.</title>
        <authorList>
            <person name="Higashiura N."/>
            <person name="Hadano H."/>
            <person name="Hirakawa H."/>
            <person name="Matsutani M."/>
            <person name="Takabe S."/>
            <person name="Matsushita K."/>
            <person name="Azuma Y."/>
        </authorList>
    </citation>
    <scope>NUCLEOTIDE SEQUENCE [LARGE SCALE GENOMIC DNA]</scope>
    <source>
        <strain evidence="12">MB58</strain>
    </source>
</reference>
<keyword evidence="12" id="KW-1185">Reference proteome</keyword>
<gene>
    <name evidence="11" type="ORF">Amme_005_124</name>
</gene>
<comment type="catalytic activity">
    <reaction evidence="9 10">
        <text>D-gluconate + ATP = 6-phospho-D-gluconate + ADP + H(+)</text>
        <dbReference type="Rhea" id="RHEA:19433"/>
        <dbReference type="ChEBI" id="CHEBI:15378"/>
        <dbReference type="ChEBI" id="CHEBI:18391"/>
        <dbReference type="ChEBI" id="CHEBI:30616"/>
        <dbReference type="ChEBI" id="CHEBI:58759"/>
        <dbReference type="ChEBI" id="CHEBI:456216"/>
        <dbReference type="EC" id="2.7.1.12"/>
    </reaction>
</comment>
<evidence type="ECO:0000256" key="10">
    <source>
        <dbReference type="RuleBase" id="RU363066"/>
    </source>
</evidence>
<protein>
    <recommendedName>
        <fullName evidence="3 10">Gluconokinase</fullName>
        <ecNumber evidence="3 10">2.7.1.12</ecNumber>
    </recommendedName>
</protein>
<dbReference type="InterPro" id="IPR027417">
    <property type="entry name" value="P-loop_NTPase"/>
</dbReference>
<reference evidence="11 12" key="2">
    <citation type="journal article" date="2014" name="FEMS Microbiol. Lett.">
        <title>Draft genomic DNA sequence of the facultatively methylotrophic bacterium Acidomonas methanolica type strain MB58.</title>
        <authorList>
            <person name="Higashiura N."/>
            <person name="Hadano H."/>
            <person name="Hirakawa H."/>
            <person name="Matsutani M."/>
            <person name="Takabe S."/>
            <person name="Matsushita K."/>
            <person name="Azuma Y."/>
        </authorList>
    </citation>
    <scope>NUCLEOTIDE SEQUENCE [LARGE SCALE GENOMIC DNA]</scope>
    <source>
        <strain evidence="11 12">MB58</strain>
    </source>
</reference>
<comment type="similarity">
    <text evidence="2 10">Belongs to the gluconokinase GntK/GntV family.</text>
</comment>
<dbReference type="PANTHER" id="PTHR43442:SF3">
    <property type="entry name" value="GLUCONOKINASE-RELATED"/>
    <property type="match status" value="1"/>
</dbReference>
<dbReference type="GO" id="GO:0046316">
    <property type="term" value="F:gluconokinase activity"/>
    <property type="evidence" value="ECO:0007669"/>
    <property type="project" value="UniProtKB-EC"/>
</dbReference>
<dbReference type="Pfam" id="PF01202">
    <property type="entry name" value="SKI"/>
    <property type="match status" value="1"/>
</dbReference>
<dbReference type="Gene3D" id="3.40.50.300">
    <property type="entry name" value="P-loop containing nucleotide triphosphate hydrolases"/>
    <property type="match status" value="1"/>
</dbReference>
<keyword evidence="4 10" id="KW-0808">Transferase</keyword>
<sequence length="166" mass="18225">MTPHLLVVMGVSGSGKSTVAMRLAETCGWPFQEGDSLHPPENVEKMHNGIPLNDADRAPWLRRCHQWLADHAGSGGVLSCSALKRVYRETLREGLDVTFVYLHADPGLIHERMEHRPGHFMPATLLSSQLATLEVPGPDENVISLDSTLTPDEISAAVERRLEAEA</sequence>
<dbReference type="NCBIfam" id="TIGR01313">
    <property type="entry name" value="therm_gnt_kin"/>
    <property type="match status" value="1"/>
</dbReference>
<dbReference type="Proteomes" id="UP000019760">
    <property type="component" value="Unassembled WGS sequence"/>
</dbReference>
<evidence type="ECO:0000313" key="12">
    <source>
        <dbReference type="Proteomes" id="UP000019760"/>
    </source>
</evidence>
<comment type="pathway">
    <text evidence="1">Carbohydrate acid metabolism.</text>
</comment>
<keyword evidence="5 10" id="KW-0547">Nucleotide-binding</keyword>
<keyword evidence="8" id="KW-0311">Gluconate utilization</keyword>
<dbReference type="EC" id="2.7.1.12" evidence="3 10"/>
<dbReference type="FunFam" id="3.40.50.300:FF:000522">
    <property type="entry name" value="Gluconokinase"/>
    <property type="match status" value="1"/>
</dbReference>
<dbReference type="GO" id="GO:0019521">
    <property type="term" value="P:D-gluconate metabolic process"/>
    <property type="evidence" value="ECO:0007669"/>
    <property type="project" value="UniProtKB-KW"/>
</dbReference>
<keyword evidence="7 10" id="KW-0067">ATP-binding</keyword>
<dbReference type="InterPro" id="IPR006001">
    <property type="entry name" value="Therm_gnt_kin"/>
</dbReference>
<accession>A0A023D1Q8</accession>
<evidence type="ECO:0000313" key="11">
    <source>
        <dbReference type="EMBL" id="GAJ27736.1"/>
    </source>
</evidence>
<proteinExistence type="inferred from homology"/>
<evidence type="ECO:0000256" key="4">
    <source>
        <dbReference type="ARBA" id="ARBA00022679"/>
    </source>
</evidence>
<dbReference type="InterPro" id="IPR031322">
    <property type="entry name" value="Shikimate/glucono_kinase"/>
</dbReference>
<evidence type="ECO:0000256" key="2">
    <source>
        <dbReference type="ARBA" id="ARBA00008420"/>
    </source>
</evidence>
<evidence type="ECO:0000256" key="1">
    <source>
        <dbReference type="ARBA" id="ARBA00004761"/>
    </source>
</evidence>
<evidence type="ECO:0000256" key="5">
    <source>
        <dbReference type="ARBA" id="ARBA00022741"/>
    </source>
</evidence>
<dbReference type="GO" id="GO:0005737">
    <property type="term" value="C:cytoplasm"/>
    <property type="evidence" value="ECO:0007669"/>
    <property type="project" value="TreeGrafter"/>
</dbReference>
<comment type="caution">
    <text evidence="11">The sequence shown here is derived from an EMBL/GenBank/DDBJ whole genome shotgun (WGS) entry which is preliminary data.</text>
</comment>
<evidence type="ECO:0000256" key="8">
    <source>
        <dbReference type="ARBA" id="ARBA00023064"/>
    </source>
</evidence>
<dbReference type="SUPFAM" id="SSF52540">
    <property type="entry name" value="P-loop containing nucleoside triphosphate hydrolases"/>
    <property type="match status" value="1"/>
</dbReference>
<evidence type="ECO:0000256" key="3">
    <source>
        <dbReference type="ARBA" id="ARBA00012054"/>
    </source>
</evidence>
<dbReference type="PANTHER" id="PTHR43442">
    <property type="entry name" value="GLUCONOKINASE-RELATED"/>
    <property type="match status" value="1"/>
</dbReference>
<dbReference type="CDD" id="cd02021">
    <property type="entry name" value="GntK"/>
    <property type="match status" value="1"/>
</dbReference>
<evidence type="ECO:0000256" key="9">
    <source>
        <dbReference type="ARBA" id="ARBA00048090"/>
    </source>
</evidence>
<dbReference type="AlphaFoldDB" id="A0A023D1Q8"/>
<dbReference type="EMBL" id="BAND01000005">
    <property type="protein sequence ID" value="GAJ27736.1"/>
    <property type="molecule type" value="Genomic_DNA"/>
</dbReference>